<keyword evidence="2" id="KW-1185">Reference proteome</keyword>
<dbReference type="EMBL" id="CM037618">
    <property type="protein sequence ID" value="KAH7998796.1"/>
    <property type="molecule type" value="Genomic_DNA"/>
</dbReference>
<name>A0ACB8F1J4_9SAUR</name>
<dbReference type="Proteomes" id="UP000827872">
    <property type="component" value="Linkage Group LG05"/>
</dbReference>
<protein>
    <submittedName>
        <fullName evidence="1">Uncharacterized protein</fullName>
    </submittedName>
</protein>
<organism evidence="1 2">
    <name type="scientific">Sphaerodactylus townsendi</name>
    <dbReference type="NCBI Taxonomy" id="933632"/>
    <lineage>
        <taxon>Eukaryota</taxon>
        <taxon>Metazoa</taxon>
        <taxon>Chordata</taxon>
        <taxon>Craniata</taxon>
        <taxon>Vertebrata</taxon>
        <taxon>Euteleostomi</taxon>
        <taxon>Lepidosauria</taxon>
        <taxon>Squamata</taxon>
        <taxon>Bifurcata</taxon>
        <taxon>Gekkota</taxon>
        <taxon>Sphaerodactylidae</taxon>
        <taxon>Sphaerodactylus</taxon>
    </lineage>
</organism>
<proteinExistence type="predicted"/>
<sequence length="769" mass="85973">MDPGSSTPQDTDPKYEEQNGDKMVPLGEREIEATGDESLNYDQKMGNQYEAIHSLEGGHKSVARAINGRRDLWAPSQDRESKLDVVRTGPRHDIRAYKGEKKPSRLYEEDEGKLCYELPPEYLSFEKAKELEEERQEIIKSQAMKKSTTTVEKLTSVDEPGAPSPASPGGEKAKIKRRDSMGLAVGFDKPSPGWVKAIIDPENIDTGQINFAAVRQQFLALEKRNPNLLLGPRKQVLSPRFPAIKNIYEREGQGHLGALMVDRDPAGYNQRELGLASEGGAAPVNAPQIGPFSEGRLATYQGFSAENLDWGEMGPDLVTEAPHHGRVFWKKSRDALDLVAGGQDPAEELEARKETPIEREIRLSVEREEALWWERGIQRPSSRDELVVVQSKPLLLSPLLSVSAVARKRRDQARVSFYVQREIEQETKREEDLQKEGRLPGAYDKGTPQDLRELRKVFEGEGTLLPSARKPGHLGEVPESTPDQAAHLRVANAKERIIHQDMNQSLPLAQPSPVPETLLGNEPSQRRQGSSPGPRPLCTKEAAGPGAQPVLRKEHFAVPMQRPKATLPDDQGCRRHARGTEGRPKWAAPKEELYTLKTGKPRISLLIDQEIQEALQREEELQEQRTKERLAMSRDTEKGTEKAFCSHLWSQSAAVADPSCVSSSPTFIAGSPTRPPASPAGRFPSEPNSKARYSLKQSQTEEEEKKKKARQREEGKYAGIEPMDEIDTEVVNSTKVVRHRGMRAQLWEAGQIHKRGEEESDLELPLFDF</sequence>
<evidence type="ECO:0000313" key="1">
    <source>
        <dbReference type="EMBL" id="KAH7998796.1"/>
    </source>
</evidence>
<accession>A0ACB8F1J4</accession>
<evidence type="ECO:0000313" key="2">
    <source>
        <dbReference type="Proteomes" id="UP000827872"/>
    </source>
</evidence>
<comment type="caution">
    <text evidence="1">The sequence shown here is derived from an EMBL/GenBank/DDBJ whole genome shotgun (WGS) entry which is preliminary data.</text>
</comment>
<reference evidence="1" key="1">
    <citation type="submission" date="2021-08" db="EMBL/GenBank/DDBJ databases">
        <title>The first chromosome-level gecko genome reveals the dynamic sex chromosomes of Neotropical dwarf geckos (Sphaerodactylidae: Sphaerodactylus).</title>
        <authorList>
            <person name="Pinto B.J."/>
            <person name="Keating S.E."/>
            <person name="Gamble T."/>
        </authorList>
    </citation>
    <scope>NUCLEOTIDE SEQUENCE</scope>
    <source>
        <strain evidence="1">TG3544</strain>
    </source>
</reference>
<gene>
    <name evidence="1" type="ORF">K3G42_000677</name>
</gene>